<sequence length="122" mass="13106">MFDHIGFEVADLARAARFYDAVFHALGLRRMFASEHAVAWGDNEPQLWVVVRGLPAAPGYGHVALRASGRVAVDAAHAAGLAYGGTDAGAPGPRPQYGRGCYAGYLRDPDGLRVELVSRTRR</sequence>
<name>A0ABU4HXY1_9ACTN</name>
<dbReference type="Proteomes" id="UP001284601">
    <property type="component" value="Unassembled WGS sequence"/>
</dbReference>
<evidence type="ECO:0000313" key="3">
    <source>
        <dbReference type="Proteomes" id="UP001284601"/>
    </source>
</evidence>
<dbReference type="PANTHER" id="PTHR35006:SF2">
    <property type="entry name" value="GLYOXALASE FAMILY PROTEIN (AFU_ORTHOLOGUE AFUA_5G14830)"/>
    <property type="match status" value="1"/>
</dbReference>
<dbReference type="InterPro" id="IPR004360">
    <property type="entry name" value="Glyas_Fos-R_dOase_dom"/>
</dbReference>
<dbReference type="SUPFAM" id="SSF54593">
    <property type="entry name" value="Glyoxalase/Bleomycin resistance protein/Dihydroxybiphenyl dioxygenase"/>
    <property type="match status" value="1"/>
</dbReference>
<dbReference type="PANTHER" id="PTHR35006">
    <property type="entry name" value="GLYOXALASE FAMILY PROTEIN (AFU_ORTHOLOGUE AFUA_5G14830)"/>
    <property type="match status" value="1"/>
</dbReference>
<reference evidence="3" key="1">
    <citation type="submission" date="2023-07" db="EMBL/GenBank/DDBJ databases">
        <title>Conexibacter stalactiti sp. nov., isolated from stalactites in a lava cave and emended description of the genus Conexibacter.</title>
        <authorList>
            <person name="Lee S.D."/>
        </authorList>
    </citation>
    <scope>NUCLEOTIDE SEQUENCE [LARGE SCALE GENOMIC DNA]</scope>
    <source>
        <strain evidence="3">KCTC 39840</strain>
    </source>
</reference>
<accession>A0ABU4HXY1</accession>
<dbReference type="RefSeq" id="WP_318600630.1">
    <property type="nucleotide sequence ID" value="NZ_JAWSTH010000123.1"/>
</dbReference>
<proteinExistence type="predicted"/>
<reference evidence="2 3" key="2">
    <citation type="submission" date="2023-10" db="EMBL/GenBank/DDBJ databases">
        <authorList>
            <person name="Han X.F."/>
        </authorList>
    </citation>
    <scope>NUCLEOTIDE SEQUENCE [LARGE SCALE GENOMIC DNA]</scope>
    <source>
        <strain evidence="2 3">KCTC 39840</strain>
    </source>
</reference>
<dbReference type="PROSITE" id="PS51819">
    <property type="entry name" value="VOC"/>
    <property type="match status" value="1"/>
</dbReference>
<dbReference type="EMBL" id="JAWSTH010000123">
    <property type="protein sequence ID" value="MDW5598163.1"/>
    <property type="molecule type" value="Genomic_DNA"/>
</dbReference>
<gene>
    <name evidence="2" type="ORF">R7226_27650</name>
</gene>
<dbReference type="Gene3D" id="3.10.180.10">
    <property type="entry name" value="2,3-Dihydroxybiphenyl 1,2-Dioxygenase, domain 1"/>
    <property type="match status" value="1"/>
</dbReference>
<protein>
    <submittedName>
        <fullName evidence="2">VOC family protein</fullName>
    </submittedName>
</protein>
<dbReference type="Pfam" id="PF00903">
    <property type="entry name" value="Glyoxalase"/>
    <property type="match status" value="1"/>
</dbReference>
<evidence type="ECO:0000313" key="2">
    <source>
        <dbReference type="EMBL" id="MDW5598163.1"/>
    </source>
</evidence>
<organism evidence="2 3">
    <name type="scientific">Conexibacter stalactiti</name>
    <dbReference type="NCBI Taxonomy" id="1940611"/>
    <lineage>
        <taxon>Bacteria</taxon>
        <taxon>Bacillati</taxon>
        <taxon>Actinomycetota</taxon>
        <taxon>Thermoleophilia</taxon>
        <taxon>Solirubrobacterales</taxon>
        <taxon>Conexibacteraceae</taxon>
        <taxon>Conexibacter</taxon>
    </lineage>
</organism>
<comment type="caution">
    <text evidence="2">The sequence shown here is derived from an EMBL/GenBank/DDBJ whole genome shotgun (WGS) entry which is preliminary data.</text>
</comment>
<dbReference type="CDD" id="cd07262">
    <property type="entry name" value="VOC_like"/>
    <property type="match status" value="1"/>
</dbReference>
<keyword evidence="3" id="KW-1185">Reference proteome</keyword>
<evidence type="ECO:0000259" key="1">
    <source>
        <dbReference type="PROSITE" id="PS51819"/>
    </source>
</evidence>
<dbReference type="InterPro" id="IPR037523">
    <property type="entry name" value="VOC_core"/>
</dbReference>
<feature type="domain" description="VOC" evidence="1">
    <location>
        <begin position="1"/>
        <end position="119"/>
    </location>
</feature>
<dbReference type="InterPro" id="IPR029068">
    <property type="entry name" value="Glyas_Bleomycin-R_OHBP_Dase"/>
</dbReference>